<dbReference type="HAMAP" id="MF_01815">
    <property type="entry name" value="FabH"/>
    <property type="match status" value="1"/>
</dbReference>
<dbReference type="Pfam" id="PF08541">
    <property type="entry name" value="ACP_syn_III_C"/>
    <property type="match status" value="1"/>
</dbReference>
<dbReference type="InterPro" id="IPR013751">
    <property type="entry name" value="ACP_syn_III_N"/>
</dbReference>
<dbReference type="Gene3D" id="3.40.47.10">
    <property type="match status" value="1"/>
</dbReference>
<comment type="domain">
    <text evidence="13">The last Arg residue of the ACP-binding site is essential for the weak association between ACP/AcpP and FabH.</text>
</comment>
<evidence type="ECO:0000256" key="6">
    <source>
        <dbReference type="ARBA" id="ARBA00022679"/>
    </source>
</evidence>
<dbReference type="CDD" id="cd00830">
    <property type="entry name" value="KAS_III"/>
    <property type="match status" value="1"/>
</dbReference>
<evidence type="ECO:0000256" key="9">
    <source>
        <dbReference type="ARBA" id="ARBA00023160"/>
    </source>
</evidence>
<evidence type="ECO:0000256" key="4">
    <source>
        <dbReference type="ARBA" id="ARBA00022490"/>
    </source>
</evidence>
<evidence type="ECO:0000256" key="10">
    <source>
        <dbReference type="ARBA" id="ARBA00023268"/>
    </source>
</evidence>
<feature type="active site" evidence="13">
    <location>
        <position position="281"/>
    </location>
</feature>
<dbReference type="InterPro" id="IPR013747">
    <property type="entry name" value="ACP_syn_III_C"/>
</dbReference>
<evidence type="ECO:0000259" key="15">
    <source>
        <dbReference type="Pfam" id="PF08545"/>
    </source>
</evidence>
<keyword evidence="11 13" id="KW-0012">Acyltransferase</keyword>
<dbReference type="FunFam" id="3.40.47.10:FF:000004">
    <property type="entry name" value="3-oxoacyl-[acyl-carrier-protein] synthase 3"/>
    <property type="match status" value="1"/>
</dbReference>
<dbReference type="AlphaFoldDB" id="A0A8J6YKG1"/>
<dbReference type="NCBIfam" id="TIGR00747">
    <property type="entry name" value="fabH"/>
    <property type="match status" value="1"/>
</dbReference>
<dbReference type="Proteomes" id="UP000631034">
    <property type="component" value="Unassembled WGS sequence"/>
</dbReference>
<feature type="domain" description="Beta-ketoacyl-[acyl-carrier-protein] synthase III C-terminal" evidence="14">
    <location>
        <begin position="235"/>
        <end position="323"/>
    </location>
</feature>
<dbReference type="GO" id="GO:0005737">
    <property type="term" value="C:cytoplasm"/>
    <property type="evidence" value="ECO:0007669"/>
    <property type="project" value="UniProtKB-SubCell"/>
</dbReference>
<dbReference type="InterPro" id="IPR016039">
    <property type="entry name" value="Thiolase-like"/>
</dbReference>
<keyword evidence="17" id="KW-1185">Reference proteome</keyword>
<evidence type="ECO:0000256" key="7">
    <source>
        <dbReference type="ARBA" id="ARBA00022832"/>
    </source>
</evidence>
<dbReference type="GO" id="GO:0004315">
    <property type="term" value="F:3-oxoacyl-[acyl-carrier-protein] synthase activity"/>
    <property type="evidence" value="ECO:0007669"/>
    <property type="project" value="InterPro"/>
</dbReference>
<evidence type="ECO:0000313" key="16">
    <source>
        <dbReference type="EMBL" id="MBE1236190.1"/>
    </source>
</evidence>
<comment type="catalytic activity">
    <reaction evidence="12">
        <text>malonyl-[ACP] + acetyl-CoA + H(+) = 3-oxobutanoyl-[ACP] + CO2 + CoA</text>
        <dbReference type="Rhea" id="RHEA:12080"/>
        <dbReference type="Rhea" id="RHEA-COMP:9623"/>
        <dbReference type="Rhea" id="RHEA-COMP:9625"/>
        <dbReference type="ChEBI" id="CHEBI:15378"/>
        <dbReference type="ChEBI" id="CHEBI:16526"/>
        <dbReference type="ChEBI" id="CHEBI:57287"/>
        <dbReference type="ChEBI" id="CHEBI:57288"/>
        <dbReference type="ChEBI" id="CHEBI:78449"/>
        <dbReference type="ChEBI" id="CHEBI:78450"/>
        <dbReference type="EC" id="2.3.1.180"/>
    </reaction>
    <physiologicalReaction direction="left-to-right" evidence="12">
        <dbReference type="Rhea" id="RHEA:12081"/>
    </physiologicalReaction>
</comment>
<keyword evidence="4 13" id="KW-0963">Cytoplasm</keyword>
<evidence type="ECO:0000256" key="1">
    <source>
        <dbReference type="ARBA" id="ARBA00005194"/>
    </source>
</evidence>
<comment type="subcellular location">
    <subcellularLocation>
        <location evidence="13">Cytoplasm</location>
    </subcellularLocation>
</comment>
<proteinExistence type="inferred from homology"/>
<evidence type="ECO:0000256" key="12">
    <source>
        <dbReference type="ARBA" id="ARBA00051096"/>
    </source>
</evidence>
<evidence type="ECO:0000256" key="5">
    <source>
        <dbReference type="ARBA" id="ARBA00022516"/>
    </source>
</evidence>
<feature type="active site" evidence="13">
    <location>
        <position position="251"/>
    </location>
</feature>
<gene>
    <name evidence="13" type="primary">fabH</name>
    <name evidence="16" type="ORF">IHV25_00775</name>
</gene>
<sequence>MIRSVVLGCGGYLPEKKVTNKDLEQIMETSDDWIVERTGIRQRYFAAEGQYTSDLAIEASRQALANAGLDASEIDLVIVGTTTPDRTFPAVATRVQAALGAVPGSPAFDVQAVCSGFLYALGAADSMLRNGMAKNALVIGAETLSRILDFEDRTTAVLFGDGAGAVVLQARESRGGLEDPGVISVHLHADGRYNDILNTDGGVSMTRTAGSVRMLGKEVFRHAVVNLHDVLLETLKANGLTAQDVDWVVPHQANLRIIEGTVKRLGLDMSQVICTIDRHANTSAASVPLALADGMASGLVKPGQLVLLEAMGGGLTWGGALVRL</sequence>
<comment type="subunit">
    <text evidence="13">Homodimer.</text>
</comment>
<keyword evidence="10 13" id="KW-0511">Multifunctional enzyme</keyword>
<comment type="function">
    <text evidence="13">Catalyzes the condensation reaction of fatty acid synthesis by the addition to an acyl acceptor of two carbons from malonyl-ACP. Catalyzes the first condensation reaction which initiates fatty acid synthesis and may therefore play a role in governing the total rate of fatty acid production. Possesses both acetoacetyl-ACP synthase and acetyl transacylase activities. Its substrate specificity determines the biosynthesis of branched-chain and/or straight-chain of fatty acids.</text>
</comment>
<organism evidence="16 17">
    <name type="scientific">Phaeovibrio sulfidiphilus</name>
    <dbReference type="NCBI Taxonomy" id="1220600"/>
    <lineage>
        <taxon>Bacteria</taxon>
        <taxon>Pseudomonadati</taxon>
        <taxon>Pseudomonadota</taxon>
        <taxon>Alphaproteobacteria</taxon>
        <taxon>Rhodospirillales</taxon>
        <taxon>Rhodospirillaceae</taxon>
        <taxon>Phaeovibrio</taxon>
    </lineage>
</organism>
<evidence type="ECO:0000256" key="11">
    <source>
        <dbReference type="ARBA" id="ARBA00023315"/>
    </source>
</evidence>
<dbReference type="Pfam" id="PF08545">
    <property type="entry name" value="ACP_syn_III"/>
    <property type="match status" value="1"/>
</dbReference>
<keyword evidence="7 13" id="KW-0276">Fatty acid metabolism</keyword>
<keyword evidence="8 13" id="KW-0443">Lipid metabolism</keyword>
<dbReference type="SUPFAM" id="SSF53901">
    <property type="entry name" value="Thiolase-like"/>
    <property type="match status" value="1"/>
</dbReference>
<protein>
    <recommendedName>
        <fullName evidence="3 13">Beta-ketoacyl-[acyl-carrier-protein] synthase III</fullName>
        <shortName evidence="13">Beta-ketoacyl-ACP synthase III</shortName>
        <shortName evidence="13">KAS III</shortName>
        <ecNumber evidence="3 13">2.3.1.180</ecNumber>
    </recommendedName>
    <alternativeName>
        <fullName evidence="13">3-oxoacyl-[acyl-carrier-protein] synthase 3</fullName>
    </alternativeName>
    <alternativeName>
        <fullName evidence="13">3-oxoacyl-[acyl-carrier-protein] synthase III</fullName>
    </alternativeName>
</protein>
<evidence type="ECO:0000256" key="2">
    <source>
        <dbReference type="ARBA" id="ARBA00008642"/>
    </source>
</evidence>
<comment type="similarity">
    <text evidence="2 13">Belongs to the thiolase-like superfamily. FabH family.</text>
</comment>
<evidence type="ECO:0000256" key="8">
    <source>
        <dbReference type="ARBA" id="ARBA00023098"/>
    </source>
</evidence>
<dbReference type="RefSeq" id="WP_192533064.1">
    <property type="nucleotide sequence ID" value="NZ_JACZHT010000001.1"/>
</dbReference>
<feature type="domain" description="Beta-ketoacyl-[acyl-carrier-protein] synthase III N-terminal" evidence="15">
    <location>
        <begin position="108"/>
        <end position="191"/>
    </location>
</feature>
<reference evidence="16" key="1">
    <citation type="submission" date="2020-10" db="EMBL/GenBank/DDBJ databases">
        <title>Genome sequence of the unusual species of purple photosynthetic bacteria, Phaeovibrio sulfidiphilus DSM 23193, type strain.</title>
        <authorList>
            <person name="Kyndt J.A."/>
            <person name="Meyer T.E."/>
        </authorList>
    </citation>
    <scope>NUCLEOTIDE SEQUENCE</scope>
    <source>
        <strain evidence="16">DSM 23193</strain>
    </source>
</reference>
<comment type="caution">
    <text evidence="16">The sequence shown here is derived from an EMBL/GenBank/DDBJ whole genome shotgun (WGS) entry which is preliminary data.</text>
</comment>
<dbReference type="GO" id="GO:0006633">
    <property type="term" value="P:fatty acid biosynthetic process"/>
    <property type="evidence" value="ECO:0007669"/>
    <property type="project" value="UniProtKB-UniRule"/>
</dbReference>
<evidence type="ECO:0000256" key="13">
    <source>
        <dbReference type="HAMAP-Rule" id="MF_01815"/>
    </source>
</evidence>
<comment type="pathway">
    <text evidence="1 13">Lipid metabolism; fatty acid biosynthesis.</text>
</comment>
<keyword evidence="9 13" id="KW-0275">Fatty acid biosynthesis</keyword>
<feature type="active site" evidence="13">
    <location>
        <position position="114"/>
    </location>
</feature>
<dbReference type="UniPathway" id="UPA00094"/>
<name>A0A8J6YKG1_9PROT</name>
<dbReference type="InterPro" id="IPR004655">
    <property type="entry name" value="FabH"/>
</dbReference>
<evidence type="ECO:0000256" key="3">
    <source>
        <dbReference type="ARBA" id="ARBA00012333"/>
    </source>
</evidence>
<dbReference type="NCBIfam" id="NF006829">
    <property type="entry name" value="PRK09352.1"/>
    <property type="match status" value="1"/>
</dbReference>
<dbReference type="PANTHER" id="PTHR34069">
    <property type="entry name" value="3-OXOACYL-[ACYL-CARRIER-PROTEIN] SYNTHASE 3"/>
    <property type="match status" value="1"/>
</dbReference>
<accession>A0A8J6YKG1</accession>
<dbReference type="PANTHER" id="PTHR34069:SF2">
    <property type="entry name" value="BETA-KETOACYL-[ACYL-CARRIER-PROTEIN] SYNTHASE III"/>
    <property type="match status" value="1"/>
</dbReference>
<evidence type="ECO:0000259" key="14">
    <source>
        <dbReference type="Pfam" id="PF08541"/>
    </source>
</evidence>
<dbReference type="EMBL" id="JACZHT010000001">
    <property type="protein sequence ID" value="MBE1236190.1"/>
    <property type="molecule type" value="Genomic_DNA"/>
</dbReference>
<evidence type="ECO:0000313" key="17">
    <source>
        <dbReference type="Proteomes" id="UP000631034"/>
    </source>
</evidence>
<dbReference type="GO" id="GO:0033818">
    <property type="term" value="F:beta-ketoacyl-acyl-carrier-protein synthase III activity"/>
    <property type="evidence" value="ECO:0007669"/>
    <property type="project" value="UniProtKB-UniRule"/>
</dbReference>
<feature type="region of interest" description="ACP-binding" evidence="13">
    <location>
        <begin position="252"/>
        <end position="256"/>
    </location>
</feature>
<keyword evidence="6 13" id="KW-0808">Transferase</keyword>
<dbReference type="EC" id="2.3.1.180" evidence="3 13"/>
<keyword evidence="5 13" id="KW-0444">Lipid biosynthesis</keyword>
<dbReference type="GO" id="GO:0044550">
    <property type="term" value="P:secondary metabolite biosynthetic process"/>
    <property type="evidence" value="ECO:0007669"/>
    <property type="project" value="TreeGrafter"/>
</dbReference>